<sequence>MSKLSAGIGGEECGKCEFDHRFKTLEANFSEFMQTNQFAEAVSSILGIVDRYTDHRINKAIKVAFQLQSDRLQNEAQAKNDDFINKLDENIQKIIKDNKSIHRSDEQRNLYKALVDAYECDKIILDTYGDTVTLKRRRNDADKDKEPSTGSDRGFKRRREGKEPESTSALKDKASKTTDKSTKGSKSDQKTASESASVEELMQTTQDLEEPSHQEFETATHRSIQPWKSDLAKQADSHASFNEMIDTHVDFSAFLMNRLKVDTLTLELLAVLTYELMKGSCKSLVELKFFLEEVYKATTDQLTKAADYGHIKWIEDLVPRTMWSQTLSTGSLLEMSTQNVESSLSPNFRLSNGTTTSTWIGSLKAEQYHFEERFAFNVSLRMFMRSIVIQRHVEDLQLGVKSYQKKLNLTELDTYRTDLKRKEAYTAYSNPRGFIYQNKDKQNRLMWIDELHKFSDSTLNDV</sequence>
<gene>
    <name evidence="2" type="ORF">Tci_017683</name>
</gene>
<comment type="caution">
    <text evidence="2">The sequence shown here is derived from an EMBL/GenBank/DDBJ whole genome shotgun (WGS) entry which is preliminary data.</text>
</comment>
<protein>
    <submittedName>
        <fullName evidence="2">Uncharacterized protein</fullName>
    </submittedName>
</protein>
<name>A0A6L2KCB2_TANCI</name>
<accession>A0A6L2KCB2</accession>
<dbReference type="AlphaFoldDB" id="A0A6L2KCB2"/>
<feature type="compositionally biased region" description="Basic and acidic residues" evidence="1">
    <location>
        <begin position="210"/>
        <end position="220"/>
    </location>
</feature>
<evidence type="ECO:0000313" key="2">
    <source>
        <dbReference type="EMBL" id="GEU45705.1"/>
    </source>
</evidence>
<evidence type="ECO:0000256" key="1">
    <source>
        <dbReference type="SAM" id="MobiDB-lite"/>
    </source>
</evidence>
<dbReference type="EMBL" id="BKCJ010002022">
    <property type="protein sequence ID" value="GEU45705.1"/>
    <property type="molecule type" value="Genomic_DNA"/>
</dbReference>
<reference evidence="2" key="1">
    <citation type="journal article" date="2019" name="Sci. Rep.">
        <title>Draft genome of Tanacetum cinerariifolium, the natural source of mosquito coil.</title>
        <authorList>
            <person name="Yamashiro T."/>
            <person name="Shiraishi A."/>
            <person name="Satake H."/>
            <person name="Nakayama K."/>
        </authorList>
    </citation>
    <scope>NUCLEOTIDE SEQUENCE</scope>
</reference>
<proteinExistence type="predicted"/>
<feature type="compositionally biased region" description="Polar residues" evidence="1">
    <location>
        <begin position="192"/>
        <end position="206"/>
    </location>
</feature>
<feature type="compositionally biased region" description="Basic and acidic residues" evidence="1">
    <location>
        <begin position="160"/>
        <end position="191"/>
    </location>
</feature>
<feature type="region of interest" description="Disordered" evidence="1">
    <location>
        <begin position="138"/>
        <end position="224"/>
    </location>
</feature>
<organism evidence="2">
    <name type="scientific">Tanacetum cinerariifolium</name>
    <name type="common">Dalmatian daisy</name>
    <name type="synonym">Chrysanthemum cinerariifolium</name>
    <dbReference type="NCBI Taxonomy" id="118510"/>
    <lineage>
        <taxon>Eukaryota</taxon>
        <taxon>Viridiplantae</taxon>
        <taxon>Streptophyta</taxon>
        <taxon>Embryophyta</taxon>
        <taxon>Tracheophyta</taxon>
        <taxon>Spermatophyta</taxon>
        <taxon>Magnoliopsida</taxon>
        <taxon>eudicotyledons</taxon>
        <taxon>Gunneridae</taxon>
        <taxon>Pentapetalae</taxon>
        <taxon>asterids</taxon>
        <taxon>campanulids</taxon>
        <taxon>Asterales</taxon>
        <taxon>Asteraceae</taxon>
        <taxon>Asteroideae</taxon>
        <taxon>Anthemideae</taxon>
        <taxon>Anthemidinae</taxon>
        <taxon>Tanacetum</taxon>
    </lineage>
</organism>